<name>A0A6B1DVE7_9CHLR</name>
<dbReference type="SUPFAM" id="SSF54285">
    <property type="entry name" value="MoaD/ThiS"/>
    <property type="match status" value="1"/>
</dbReference>
<proteinExistence type="predicted"/>
<evidence type="ECO:0000313" key="1">
    <source>
        <dbReference type="EMBL" id="MYD91291.1"/>
    </source>
</evidence>
<comment type="caution">
    <text evidence="1">The sequence shown here is derived from an EMBL/GenBank/DDBJ whole genome shotgun (WGS) entry which is preliminary data.</text>
</comment>
<dbReference type="AlphaFoldDB" id="A0A6B1DVE7"/>
<dbReference type="InterPro" id="IPR012675">
    <property type="entry name" value="Beta-grasp_dom_sf"/>
</dbReference>
<dbReference type="Gene3D" id="3.10.20.30">
    <property type="match status" value="1"/>
</dbReference>
<organism evidence="1">
    <name type="scientific">Caldilineaceae bacterium SB0662_bin_9</name>
    <dbReference type="NCBI Taxonomy" id="2605258"/>
    <lineage>
        <taxon>Bacteria</taxon>
        <taxon>Bacillati</taxon>
        <taxon>Chloroflexota</taxon>
        <taxon>Caldilineae</taxon>
        <taxon>Caldilineales</taxon>
        <taxon>Caldilineaceae</taxon>
    </lineage>
</organism>
<dbReference type="PANTHER" id="PTHR38031:SF1">
    <property type="entry name" value="SULFUR CARRIER PROTEIN CYSO"/>
    <property type="match status" value="1"/>
</dbReference>
<dbReference type="InterPro" id="IPR052045">
    <property type="entry name" value="Sulfur_Carrier/Prot_Modifier"/>
</dbReference>
<dbReference type="InterPro" id="IPR003749">
    <property type="entry name" value="ThiS/MoaD-like"/>
</dbReference>
<gene>
    <name evidence="1" type="ORF">F4Y08_13295</name>
</gene>
<dbReference type="EMBL" id="VXPY01000094">
    <property type="protein sequence ID" value="MYD91291.1"/>
    <property type="molecule type" value="Genomic_DNA"/>
</dbReference>
<dbReference type="PANTHER" id="PTHR38031">
    <property type="entry name" value="SULFUR CARRIER PROTEIN SLR0821-RELATED"/>
    <property type="match status" value="1"/>
</dbReference>
<dbReference type="Pfam" id="PF02597">
    <property type="entry name" value="ThiS"/>
    <property type="match status" value="1"/>
</dbReference>
<dbReference type="InterPro" id="IPR016155">
    <property type="entry name" value="Mopterin_synth/thiamin_S_b"/>
</dbReference>
<accession>A0A6B1DVE7</accession>
<sequence>MPSVWIPPLMRSLSGGRENLDIPGTTIREVLENLEVECPGIRARLFDGDRVRPGMAIAVDGIIKTKKLGSEVSSDSEIHFVPAISGGSPG</sequence>
<reference evidence="1" key="1">
    <citation type="submission" date="2019-09" db="EMBL/GenBank/DDBJ databases">
        <title>Characterisation of the sponge microbiome using genome-centric metagenomics.</title>
        <authorList>
            <person name="Engelberts J.P."/>
            <person name="Robbins S.J."/>
            <person name="De Goeij J.M."/>
            <person name="Aranda M."/>
            <person name="Bell S.C."/>
            <person name="Webster N.S."/>
        </authorList>
    </citation>
    <scope>NUCLEOTIDE SEQUENCE</scope>
    <source>
        <strain evidence="1">SB0662_bin_9</strain>
    </source>
</reference>
<protein>
    <submittedName>
        <fullName evidence="1">MoaD/ThiS family protein</fullName>
    </submittedName>
</protein>